<dbReference type="EMBL" id="KN832005">
    <property type="protein sequence ID" value="KIN99436.1"/>
    <property type="molecule type" value="Genomic_DNA"/>
</dbReference>
<dbReference type="InParanoid" id="A0A0C3JPM5"/>
<evidence type="ECO:0000313" key="3">
    <source>
        <dbReference type="Proteomes" id="UP000054217"/>
    </source>
</evidence>
<protein>
    <submittedName>
        <fullName evidence="2">Uncharacterized protein</fullName>
    </submittedName>
</protein>
<feature type="signal peptide" evidence="1">
    <location>
        <begin position="1"/>
        <end position="32"/>
    </location>
</feature>
<evidence type="ECO:0000313" key="2">
    <source>
        <dbReference type="EMBL" id="KIN99436.1"/>
    </source>
</evidence>
<evidence type="ECO:0000256" key="1">
    <source>
        <dbReference type="SAM" id="SignalP"/>
    </source>
</evidence>
<sequence length="76" mass="8157">MCASPEQGSWSGLVISAYVRLCFLFIPTSIVPEYCVPSLSNENASQDLSTSHAKPVSSGILATSICFAVYECIRPL</sequence>
<gene>
    <name evidence="2" type="ORF">M404DRAFT_1004699</name>
</gene>
<feature type="chain" id="PRO_5002179258" evidence="1">
    <location>
        <begin position="33"/>
        <end position="76"/>
    </location>
</feature>
<accession>A0A0C3JPM5</accession>
<name>A0A0C3JPM5_PISTI</name>
<dbReference type="HOGENOM" id="CLU_2655517_0_0_1"/>
<dbReference type="Proteomes" id="UP000054217">
    <property type="component" value="Unassembled WGS sequence"/>
</dbReference>
<keyword evidence="3" id="KW-1185">Reference proteome</keyword>
<proteinExistence type="predicted"/>
<keyword evidence="1" id="KW-0732">Signal</keyword>
<dbReference type="AlphaFoldDB" id="A0A0C3JPM5"/>
<reference evidence="2 3" key="1">
    <citation type="submission" date="2014-04" db="EMBL/GenBank/DDBJ databases">
        <authorList>
            <consortium name="DOE Joint Genome Institute"/>
            <person name="Kuo A."/>
            <person name="Kohler A."/>
            <person name="Costa M.D."/>
            <person name="Nagy L.G."/>
            <person name="Floudas D."/>
            <person name="Copeland A."/>
            <person name="Barry K.W."/>
            <person name="Cichocki N."/>
            <person name="Veneault-Fourrey C."/>
            <person name="LaButti K."/>
            <person name="Lindquist E.A."/>
            <person name="Lipzen A."/>
            <person name="Lundell T."/>
            <person name="Morin E."/>
            <person name="Murat C."/>
            <person name="Sun H."/>
            <person name="Tunlid A."/>
            <person name="Henrissat B."/>
            <person name="Grigoriev I.V."/>
            <person name="Hibbett D.S."/>
            <person name="Martin F."/>
            <person name="Nordberg H.P."/>
            <person name="Cantor M.N."/>
            <person name="Hua S.X."/>
        </authorList>
    </citation>
    <scope>NUCLEOTIDE SEQUENCE [LARGE SCALE GENOMIC DNA]</scope>
    <source>
        <strain evidence="2 3">Marx 270</strain>
    </source>
</reference>
<organism evidence="2 3">
    <name type="scientific">Pisolithus tinctorius Marx 270</name>
    <dbReference type="NCBI Taxonomy" id="870435"/>
    <lineage>
        <taxon>Eukaryota</taxon>
        <taxon>Fungi</taxon>
        <taxon>Dikarya</taxon>
        <taxon>Basidiomycota</taxon>
        <taxon>Agaricomycotina</taxon>
        <taxon>Agaricomycetes</taxon>
        <taxon>Agaricomycetidae</taxon>
        <taxon>Boletales</taxon>
        <taxon>Sclerodermatineae</taxon>
        <taxon>Pisolithaceae</taxon>
        <taxon>Pisolithus</taxon>
    </lineage>
</organism>
<reference evidence="3" key="2">
    <citation type="submission" date="2015-01" db="EMBL/GenBank/DDBJ databases">
        <title>Evolutionary Origins and Diversification of the Mycorrhizal Mutualists.</title>
        <authorList>
            <consortium name="DOE Joint Genome Institute"/>
            <consortium name="Mycorrhizal Genomics Consortium"/>
            <person name="Kohler A."/>
            <person name="Kuo A."/>
            <person name="Nagy L.G."/>
            <person name="Floudas D."/>
            <person name="Copeland A."/>
            <person name="Barry K.W."/>
            <person name="Cichocki N."/>
            <person name="Veneault-Fourrey C."/>
            <person name="LaButti K."/>
            <person name="Lindquist E.A."/>
            <person name="Lipzen A."/>
            <person name="Lundell T."/>
            <person name="Morin E."/>
            <person name="Murat C."/>
            <person name="Riley R."/>
            <person name="Ohm R."/>
            <person name="Sun H."/>
            <person name="Tunlid A."/>
            <person name="Henrissat B."/>
            <person name="Grigoriev I.V."/>
            <person name="Hibbett D.S."/>
            <person name="Martin F."/>
        </authorList>
    </citation>
    <scope>NUCLEOTIDE SEQUENCE [LARGE SCALE GENOMIC DNA]</scope>
    <source>
        <strain evidence="3">Marx 270</strain>
    </source>
</reference>